<evidence type="ECO:0000256" key="1">
    <source>
        <dbReference type="ARBA" id="ARBA00006281"/>
    </source>
</evidence>
<evidence type="ECO:0000259" key="2">
    <source>
        <dbReference type="Pfam" id="PF05282"/>
    </source>
</evidence>
<organism evidence="4 5">
    <name type="scientific">Babesia ovis</name>
    <dbReference type="NCBI Taxonomy" id="5869"/>
    <lineage>
        <taxon>Eukaryota</taxon>
        <taxon>Sar</taxon>
        <taxon>Alveolata</taxon>
        <taxon>Apicomplexa</taxon>
        <taxon>Aconoidasida</taxon>
        <taxon>Piroplasmida</taxon>
        <taxon>Babesiidae</taxon>
        <taxon>Babesia</taxon>
    </lineage>
</organism>
<dbReference type="InterPro" id="IPR033648">
    <property type="entry name" value="AAR2_C"/>
</dbReference>
<dbReference type="OrthoDB" id="201752at2759"/>
<keyword evidence="5" id="KW-1185">Reference proteome</keyword>
<name>A0A9W5T9A0_BABOV</name>
<dbReference type="Gene3D" id="2.60.34.20">
    <property type="match status" value="1"/>
</dbReference>
<dbReference type="Gene3D" id="1.25.40.550">
    <property type="entry name" value="Aar2, C-terminal domain-like"/>
    <property type="match status" value="1"/>
</dbReference>
<dbReference type="InterPro" id="IPR038514">
    <property type="entry name" value="AAR2_C_sf"/>
</dbReference>
<dbReference type="CDD" id="cd13778">
    <property type="entry name" value="Aar2_C"/>
    <property type="match status" value="1"/>
</dbReference>
<comment type="similarity">
    <text evidence="1">Belongs to the AAR2 family.</text>
</comment>
<accession>A0A9W5T9A0</accession>
<reference evidence="4" key="1">
    <citation type="submission" date="2019-12" db="EMBL/GenBank/DDBJ databases">
        <title>Genome sequence of Babesia ovis.</title>
        <authorList>
            <person name="Yamagishi J."/>
            <person name="Sevinc F."/>
            <person name="Xuan X."/>
        </authorList>
    </citation>
    <scope>NUCLEOTIDE SEQUENCE</scope>
    <source>
        <strain evidence="4">Selcuk</strain>
    </source>
</reference>
<evidence type="ECO:0000313" key="4">
    <source>
        <dbReference type="EMBL" id="GFE53603.1"/>
    </source>
</evidence>
<proteinExistence type="inferred from homology"/>
<dbReference type="PANTHER" id="PTHR12689">
    <property type="entry name" value="A1 CISTRON SPLICING FACTOR AAR2-RELATED"/>
    <property type="match status" value="1"/>
</dbReference>
<sequence length="532" mass="60382">MDIDEDSCPPSGLNLTTCLVLNQRSDEILGFDFVSFPRDNEVVGVINLTPGAHFIYVKEGEPNEEIDRRLGDFVYIPQGTCTVLKRSKYDDGPLFELLDPDESRSYHNAVVAGHFHGKLSRIPENLQNLWYEMTEFITEDVIRLLRPIAKSIHRDNIGSIDTSYQGHMANGVEQTSSNVTDVGVSSVFSDAKHHMDSAKYDMKPANENVTPNIPNTHPDENMGLTRHRPSITINTSGLSDEQSLIAATRPGDAYDDTAEDYKAIAMRFKNLKTMPGLICETFAQTSLNKTSDSPQRDIALNNQASRREHVIIPEVDGHSSSHVNAMLNWEAPRDQCTIYYSDIQKLNRKMGHAKHVPPSRITALHIDTSYVLDAMVKYHHGKDLQLEMPDDRTKLHSNWIYNCVLGEYQYAFCVFLLNFHYVSFEHWKSLFRNICNAECFLLENIDFSKKVLNVIRVQLETFESDLYDPGNFFAYHLSALNEIIADNHPRSLELTPCFQAIRDTFKLKFGISLDDACVLHDAVQVVDDIVTM</sequence>
<dbReference type="AlphaFoldDB" id="A0A9W5T9A0"/>
<dbReference type="InterPro" id="IPR033647">
    <property type="entry name" value="Aar2_N"/>
</dbReference>
<comment type="caution">
    <text evidence="4">The sequence shown here is derived from an EMBL/GenBank/DDBJ whole genome shotgun (WGS) entry which is preliminary data.</text>
</comment>
<evidence type="ECO:0000313" key="5">
    <source>
        <dbReference type="Proteomes" id="UP001057455"/>
    </source>
</evidence>
<gene>
    <name evidence="4" type="ORF">BaOVIS_010070</name>
</gene>
<dbReference type="GO" id="GO:0000244">
    <property type="term" value="P:spliceosomal tri-snRNP complex assembly"/>
    <property type="evidence" value="ECO:0007669"/>
    <property type="project" value="TreeGrafter"/>
</dbReference>
<protein>
    <submittedName>
        <fullName evidence="4">AAR2, putative</fullName>
    </submittedName>
</protein>
<evidence type="ECO:0000259" key="3">
    <source>
        <dbReference type="Pfam" id="PF20981"/>
    </source>
</evidence>
<dbReference type="EMBL" id="BLIY01000007">
    <property type="protein sequence ID" value="GFE53603.1"/>
    <property type="molecule type" value="Genomic_DNA"/>
</dbReference>
<dbReference type="Proteomes" id="UP001057455">
    <property type="component" value="Unassembled WGS sequence"/>
</dbReference>
<dbReference type="Pfam" id="PF20981">
    <property type="entry name" value="AAR2_1st"/>
    <property type="match status" value="1"/>
</dbReference>
<dbReference type="InterPro" id="IPR007946">
    <property type="entry name" value="AAR2"/>
</dbReference>
<dbReference type="Pfam" id="PF05282">
    <property type="entry name" value="AAR2"/>
    <property type="match status" value="1"/>
</dbReference>
<dbReference type="CDD" id="cd13777">
    <property type="entry name" value="Aar2_N"/>
    <property type="match status" value="1"/>
</dbReference>
<feature type="domain" description="AAR2 N-terminal" evidence="3">
    <location>
        <begin position="16"/>
        <end position="146"/>
    </location>
</feature>
<dbReference type="InterPro" id="IPR038516">
    <property type="entry name" value="AAR2_N_sf"/>
</dbReference>
<feature type="domain" description="AAR2 C-terminal" evidence="2">
    <location>
        <begin position="347"/>
        <end position="514"/>
    </location>
</feature>
<dbReference type="PANTHER" id="PTHR12689:SF4">
    <property type="entry name" value="PROTEIN AAR2 HOMOLOG"/>
    <property type="match status" value="1"/>
</dbReference>